<evidence type="ECO:0000313" key="2">
    <source>
        <dbReference type="Proteomes" id="UP000006838"/>
    </source>
</evidence>
<name>Q3JE15_NITOC</name>
<keyword evidence="2" id="KW-1185">Reference proteome</keyword>
<organism evidence="1 2">
    <name type="scientific">Nitrosococcus oceani (strain ATCC 19707 / BCRC 17464 / JCM 30415 / NCIMB 11848 / C-107)</name>
    <dbReference type="NCBI Taxonomy" id="323261"/>
    <lineage>
        <taxon>Bacteria</taxon>
        <taxon>Pseudomonadati</taxon>
        <taxon>Pseudomonadota</taxon>
        <taxon>Gammaproteobacteria</taxon>
        <taxon>Chromatiales</taxon>
        <taxon>Chromatiaceae</taxon>
        <taxon>Nitrosococcus</taxon>
    </lineage>
</organism>
<evidence type="ECO:0000313" key="1">
    <source>
        <dbReference type="EMBL" id="ABA56931.1"/>
    </source>
</evidence>
<accession>Q3JE15</accession>
<dbReference type="RefSeq" id="WP_011330329.1">
    <property type="nucleotide sequence ID" value="NC_007484.1"/>
</dbReference>
<dbReference type="Proteomes" id="UP000006838">
    <property type="component" value="Chromosome"/>
</dbReference>
<dbReference type="STRING" id="323261.Noc_0405"/>
<dbReference type="EMBL" id="CP000127">
    <property type="protein sequence ID" value="ABA56931.1"/>
    <property type="molecule type" value="Genomic_DNA"/>
</dbReference>
<proteinExistence type="predicted"/>
<sequence length="185" mass="20769">MNESKSTTEVAISAFIHELSRMPATLSGEDSSLDSVWEEIKAQVQNEESIYWDAYVETMSVLVEAYVEGLSADVLENLRDELYLDDDGDVGEGLFEALLDRAGEEDVAYEPFDFEFFYYDVMGTTTYGQVLKRTSIWTAQVRVWSQVLPKGGEIGLISTSAIECEISEDVFNFAKRAAWPKLSAK</sequence>
<reference evidence="2" key="1">
    <citation type="journal article" date="2006" name="Appl. Environ. Microbiol.">
        <title>Complete genome sequence of the marine, chemolithoautotrophic, ammonia-oxidizing bacterium Nitrosococcus oceani ATCC 19707.</title>
        <authorList>
            <person name="Klotz M.G."/>
            <person name="Arp D.J."/>
            <person name="Chain P.S.G."/>
            <person name="El-Sheikh A.F."/>
            <person name="Hauser L.J."/>
            <person name="Hommes N.G."/>
            <person name="Larimer F.W."/>
            <person name="Malfatti S.A."/>
            <person name="Norton J.M."/>
            <person name="Poret-Peterson A.T."/>
            <person name="Vergez L.M."/>
            <person name="Ward B.B."/>
        </authorList>
    </citation>
    <scope>NUCLEOTIDE SEQUENCE [LARGE SCALE GENOMIC DNA]</scope>
    <source>
        <strain evidence="2">ATCC 19707 / BCRC 17464 / NCIMB 11848 / C-107</strain>
    </source>
</reference>
<protein>
    <submittedName>
        <fullName evidence="1">Uncharacterized protein</fullName>
    </submittedName>
</protein>
<dbReference type="HOGENOM" id="CLU_1617273_0_0_6"/>
<dbReference type="InParanoid" id="Q3JE15"/>
<dbReference type="KEGG" id="noc:Noc_0405"/>
<gene>
    <name evidence="1" type="ordered locus">Noc_0405</name>
</gene>
<dbReference type="AlphaFoldDB" id="Q3JE15"/>